<keyword evidence="3 7" id="KW-0732">Signal</keyword>
<dbReference type="PANTHER" id="PTHR34820:SF4">
    <property type="entry name" value="INNER MEMBRANE PROTEIN YEBZ"/>
    <property type="match status" value="1"/>
</dbReference>
<dbReference type="InterPro" id="IPR007348">
    <property type="entry name" value="CopC_dom"/>
</dbReference>
<evidence type="ECO:0000256" key="6">
    <source>
        <dbReference type="SAM" id="Phobius"/>
    </source>
</evidence>
<dbReference type="PANTHER" id="PTHR34820">
    <property type="entry name" value="INNER MEMBRANE PROTEIN YEBZ"/>
    <property type="match status" value="1"/>
</dbReference>
<evidence type="ECO:0000313" key="10">
    <source>
        <dbReference type="Proteomes" id="UP001317779"/>
    </source>
</evidence>
<dbReference type="Proteomes" id="UP001317779">
    <property type="component" value="Chromosome"/>
</dbReference>
<dbReference type="Gene3D" id="2.60.40.1220">
    <property type="match status" value="1"/>
</dbReference>
<keyword evidence="4" id="KW-0186">Copper</keyword>
<evidence type="ECO:0000256" key="1">
    <source>
        <dbReference type="ARBA" id="ARBA00004196"/>
    </source>
</evidence>
<keyword evidence="2" id="KW-0479">Metal-binding</keyword>
<keyword evidence="10" id="KW-1185">Reference proteome</keyword>
<accession>A0ABM8DXQ6</accession>
<keyword evidence="6" id="KW-0472">Membrane</keyword>
<dbReference type="InterPro" id="IPR006311">
    <property type="entry name" value="TAT_signal"/>
</dbReference>
<feature type="signal peptide" evidence="7">
    <location>
        <begin position="1"/>
        <end position="37"/>
    </location>
</feature>
<evidence type="ECO:0000256" key="5">
    <source>
        <dbReference type="SAM" id="MobiDB-lite"/>
    </source>
</evidence>
<dbReference type="InterPro" id="IPR032694">
    <property type="entry name" value="CopC/D"/>
</dbReference>
<feature type="chain" id="PRO_5045586571" description="CopC domain-containing protein" evidence="7">
    <location>
        <begin position="38"/>
        <end position="212"/>
    </location>
</feature>
<organism evidence="9 10">
    <name type="scientific">Microbacterium terricola</name>
    <dbReference type="NCBI Taxonomy" id="344163"/>
    <lineage>
        <taxon>Bacteria</taxon>
        <taxon>Bacillati</taxon>
        <taxon>Actinomycetota</taxon>
        <taxon>Actinomycetes</taxon>
        <taxon>Micrococcales</taxon>
        <taxon>Microbacteriaceae</taxon>
        <taxon>Microbacterium</taxon>
    </lineage>
</organism>
<feature type="domain" description="CopC" evidence="8">
    <location>
        <begin position="38"/>
        <end position="132"/>
    </location>
</feature>
<dbReference type="EMBL" id="AP027141">
    <property type="protein sequence ID" value="BDV30369.1"/>
    <property type="molecule type" value="Genomic_DNA"/>
</dbReference>
<gene>
    <name evidence="9" type="ORF">Microterr_10290</name>
</gene>
<dbReference type="InterPro" id="IPR014755">
    <property type="entry name" value="Cu-Rt/internalin_Ig-like"/>
</dbReference>
<evidence type="ECO:0000313" key="9">
    <source>
        <dbReference type="EMBL" id="BDV30369.1"/>
    </source>
</evidence>
<feature type="region of interest" description="Disordered" evidence="5">
    <location>
        <begin position="141"/>
        <end position="174"/>
    </location>
</feature>
<sequence>MLSHGIHNPRSRRALGAIAAALIAGSAVLFSAAPASAHDELLSTDPADGSTAAAMPEQITFTFSANISPDDGATEIAATDAGGTSVLAGDPVVQDNTVTQPLAAGGSGEITVLWKVVSSDGHPISGEFAFTVEAAEPTASASAAPTATASGSASASAQPSETPSPTATTAGDEAGSSSALPWIIGGGIALAVVAAVVYLVVRRPRTSSSSDQ</sequence>
<evidence type="ECO:0000256" key="2">
    <source>
        <dbReference type="ARBA" id="ARBA00022723"/>
    </source>
</evidence>
<dbReference type="InterPro" id="IPR014756">
    <property type="entry name" value="Ig_E-set"/>
</dbReference>
<protein>
    <recommendedName>
        <fullName evidence="8">CopC domain-containing protein</fullName>
    </recommendedName>
</protein>
<proteinExistence type="predicted"/>
<name>A0ABM8DXQ6_9MICO</name>
<evidence type="ECO:0000256" key="3">
    <source>
        <dbReference type="ARBA" id="ARBA00022729"/>
    </source>
</evidence>
<keyword evidence="6" id="KW-0812">Transmembrane</keyword>
<reference evidence="9 10" key="1">
    <citation type="submission" date="2022-12" db="EMBL/GenBank/DDBJ databases">
        <title>Microbacterium terricola strain KV-448 chromosome, complete genome.</title>
        <authorList>
            <person name="Oshima T."/>
            <person name="Moriya T."/>
            <person name="Bessho Y."/>
        </authorList>
    </citation>
    <scope>NUCLEOTIDE SEQUENCE [LARGE SCALE GENOMIC DNA]</scope>
    <source>
        <strain evidence="9 10">KV-448</strain>
    </source>
</reference>
<evidence type="ECO:0000256" key="7">
    <source>
        <dbReference type="SAM" id="SignalP"/>
    </source>
</evidence>
<dbReference type="PROSITE" id="PS51318">
    <property type="entry name" value="TAT"/>
    <property type="match status" value="1"/>
</dbReference>
<feature type="compositionally biased region" description="Low complexity" evidence="5">
    <location>
        <begin position="141"/>
        <end position="170"/>
    </location>
</feature>
<dbReference type="SUPFAM" id="SSF81296">
    <property type="entry name" value="E set domains"/>
    <property type="match status" value="1"/>
</dbReference>
<dbReference type="Pfam" id="PF04234">
    <property type="entry name" value="CopC"/>
    <property type="match status" value="1"/>
</dbReference>
<keyword evidence="6" id="KW-1133">Transmembrane helix</keyword>
<comment type="subcellular location">
    <subcellularLocation>
        <location evidence="1">Cell envelope</location>
    </subcellularLocation>
</comment>
<feature type="transmembrane region" description="Helical" evidence="6">
    <location>
        <begin position="179"/>
        <end position="201"/>
    </location>
</feature>
<evidence type="ECO:0000259" key="8">
    <source>
        <dbReference type="Pfam" id="PF04234"/>
    </source>
</evidence>
<evidence type="ECO:0000256" key="4">
    <source>
        <dbReference type="ARBA" id="ARBA00023008"/>
    </source>
</evidence>